<dbReference type="PANTHER" id="PTHR32309:SF13">
    <property type="entry name" value="FERRIC ENTEROBACTIN TRANSPORT PROTEIN FEPE"/>
    <property type="match status" value="1"/>
</dbReference>
<dbReference type="eggNOG" id="COG0489">
    <property type="taxonomic scope" value="Bacteria"/>
</dbReference>
<dbReference type="GO" id="GO:0005886">
    <property type="term" value="C:plasma membrane"/>
    <property type="evidence" value="ECO:0007669"/>
    <property type="project" value="TreeGrafter"/>
</dbReference>
<keyword evidence="1" id="KW-0812">Transmembrane</keyword>
<dbReference type="AlphaFoldDB" id="A0NNU2"/>
<evidence type="ECO:0000256" key="1">
    <source>
        <dbReference type="SAM" id="Phobius"/>
    </source>
</evidence>
<feature type="transmembrane region" description="Helical" evidence="1">
    <location>
        <begin position="28"/>
        <end position="49"/>
    </location>
</feature>
<evidence type="ECO:0000313" key="3">
    <source>
        <dbReference type="Proteomes" id="UP000004848"/>
    </source>
</evidence>
<dbReference type="SUPFAM" id="SSF52540">
    <property type="entry name" value="P-loop containing nucleoside triphosphate hydrolases"/>
    <property type="match status" value="1"/>
</dbReference>
<name>A0NNU2_ROSAI</name>
<dbReference type="Proteomes" id="UP000004848">
    <property type="component" value="Unassembled WGS sequence"/>
</dbReference>
<reference evidence="2 3" key="1">
    <citation type="submission" date="2006-05" db="EMBL/GenBank/DDBJ databases">
        <authorList>
            <person name="King G."/>
            <person name="Ferriera S."/>
            <person name="Johnson J."/>
            <person name="Kravitz S."/>
            <person name="Beeson K."/>
            <person name="Sutton G."/>
            <person name="Rogers Y.-H."/>
            <person name="Friedman R."/>
            <person name="Frazier M."/>
            <person name="Venter J.C."/>
        </authorList>
    </citation>
    <scope>NUCLEOTIDE SEQUENCE [LARGE SCALE GENOMIC DNA]</scope>
    <source>
        <strain evidence="3">ATCC 25650 / DSM 13394 / JCM 20685 / NBRC 16684 / NCIMB 2208 / IAM 12614 / B1</strain>
    </source>
</reference>
<keyword evidence="1" id="KW-0472">Membrane</keyword>
<evidence type="ECO:0000313" key="2">
    <source>
        <dbReference type="EMBL" id="EAV45823.1"/>
    </source>
</evidence>
<gene>
    <name evidence="2" type="ORF">SIAM614_24427</name>
</gene>
<dbReference type="Gene3D" id="3.40.50.300">
    <property type="entry name" value="P-loop containing nucleotide triphosphate hydrolases"/>
    <property type="match status" value="1"/>
</dbReference>
<dbReference type="PANTHER" id="PTHR32309">
    <property type="entry name" value="TYROSINE-PROTEIN KINASE"/>
    <property type="match status" value="1"/>
</dbReference>
<dbReference type="EMBL" id="AAUW01000002">
    <property type="protein sequence ID" value="EAV45823.1"/>
    <property type="molecule type" value="Genomic_DNA"/>
</dbReference>
<dbReference type="GO" id="GO:0004713">
    <property type="term" value="F:protein tyrosine kinase activity"/>
    <property type="evidence" value="ECO:0007669"/>
    <property type="project" value="TreeGrafter"/>
</dbReference>
<dbReference type="eggNOG" id="COG3206">
    <property type="taxonomic scope" value="Bacteria"/>
</dbReference>
<dbReference type="InterPro" id="IPR027417">
    <property type="entry name" value="P-loop_NTPase"/>
</dbReference>
<keyword evidence="1" id="KW-1133">Transmembrane helix</keyword>
<proteinExistence type="predicted"/>
<dbReference type="InterPro" id="IPR050445">
    <property type="entry name" value="Bact_polysacc_biosynth/exp"/>
</dbReference>
<sequence length="604" mass="65188">MADPVSKRDRPGESAADFRPENLQIHTLILRNLFLIVLCILASGALMWYRLATIVPTYSAQATLVLDDVILRLDPFGARLRARTLSMLQLATEVEVMNSREFAARVAEQVLPEEASDAAAESGQGVSSGKEDAIDRVLESYQTIWHPTTFAIDILATDASPQMAAEIANGVASNYADYTLEIQRADIERTRMSILSRQSALKQTMAGAEADLLAFTKTNNLDDLTVTQTLTDTLRRLEAQLALASEGGELSTDAAELQAERDATLAKLEARAAAEIEKAGYERKLESMRRQDDLLFDQIEALAMQDALLSPVARQVTVASPSTRPVSPSPRTEMAGALISGLTFGFILALLRENLRGRLRWPQQITAFRAPVLGHLPPLSRKFVKRMAWATRRGSLVRALHKISPLYTTLRAKTGIGTGIGAGIGTGNEIGAMVLVTSPGSREGRSTISFALAAHAAAGGENVLLVDLDPSQTDLISTLSRKRTASNFHDLLANPLRIDAAAWHLPGHPSLSIIAPAPGAMPMRFGNMAGVTTALSVLRRKYSLIVVDCPPVLCDDVACRLGSVAQSVLLVARMKKTRFEDLSKAAQQLELNNASNVGIVVNDG</sequence>
<comment type="caution">
    <text evidence="2">The sequence shown here is derived from an EMBL/GenBank/DDBJ whole genome shotgun (WGS) entry which is preliminary data.</text>
</comment>
<accession>A0NNU2</accession>
<protein>
    <submittedName>
        <fullName evidence="2">Exopolysaccharide transport protein</fullName>
    </submittedName>
</protein>
<organism evidence="2 3">
    <name type="scientific">Roseibium aggregatum (strain ATCC 25650 / DSM 13394 / JCM 20685 / NBRC 16684 / NCIMB 2208 / IAM 12614 / B1)</name>
    <name type="common">Stappia aggregata</name>
    <dbReference type="NCBI Taxonomy" id="384765"/>
    <lineage>
        <taxon>Bacteria</taxon>
        <taxon>Pseudomonadati</taxon>
        <taxon>Pseudomonadota</taxon>
        <taxon>Alphaproteobacteria</taxon>
        <taxon>Hyphomicrobiales</taxon>
        <taxon>Stappiaceae</taxon>
        <taxon>Roseibium</taxon>
    </lineage>
</organism>